<sequence length="105" mass="12215">MPFHGRCRARDFKLRAYPIITLQVIYGLCYTVESMRHTSSQSLPPTVGDHCRYCVEGHAQHIEITQDWSGRVYCLRERAELGKHLQVEVLWVDQLGERRITNSVT</sequence>
<keyword evidence="2" id="KW-1185">Reference proteome</keyword>
<organism evidence="1 2">
    <name type="scientific">Aspergillus uvarum CBS 121591</name>
    <dbReference type="NCBI Taxonomy" id="1448315"/>
    <lineage>
        <taxon>Eukaryota</taxon>
        <taxon>Fungi</taxon>
        <taxon>Dikarya</taxon>
        <taxon>Ascomycota</taxon>
        <taxon>Pezizomycotina</taxon>
        <taxon>Eurotiomycetes</taxon>
        <taxon>Eurotiomycetidae</taxon>
        <taxon>Eurotiales</taxon>
        <taxon>Aspergillaceae</taxon>
        <taxon>Aspergillus</taxon>
        <taxon>Aspergillus subgen. Circumdati</taxon>
    </lineage>
</organism>
<protein>
    <submittedName>
        <fullName evidence="1">Uncharacterized protein</fullName>
    </submittedName>
</protein>
<dbReference type="VEuPathDB" id="FungiDB:BO82DRAFT_395172"/>
<gene>
    <name evidence="1" type="ORF">BO82DRAFT_395172</name>
</gene>
<evidence type="ECO:0000313" key="1">
    <source>
        <dbReference type="EMBL" id="PYH77742.1"/>
    </source>
</evidence>
<dbReference type="AlphaFoldDB" id="A0A319DD01"/>
<dbReference type="Proteomes" id="UP000248340">
    <property type="component" value="Unassembled WGS sequence"/>
</dbReference>
<reference evidence="1 2" key="1">
    <citation type="submission" date="2016-12" db="EMBL/GenBank/DDBJ databases">
        <title>The genomes of Aspergillus section Nigri reveals drivers in fungal speciation.</title>
        <authorList>
            <consortium name="DOE Joint Genome Institute"/>
            <person name="Vesth T.C."/>
            <person name="Nybo J."/>
            <person name="Theobald S."/>
            <person name="Brandl J."/>
            <person name="Frisvad J.C."/>
            <person name="Nielsen K.F."/>
            <person name="Lyhne E.K."/>
            <person name="Kogle M.E."/>
            <person name="Kuo A."/>
            <person name="Riley R."/>
            <person name="Clum A."/>
            <person name="Nolan M."/>
            <person name="Lipzen A."/>
            <person name="Salamov A."/>
            <person name="Henrissat B."/>
            <person name="Wiebenga A."/>
            <person name="De Vries R.P."/>
            <person name="Grigoriev I.V."/>
            <person name="Mortensen U.H."/>
            <person name="Andersen M.R."/>
            <person name="Baker S.E."/>
        </authorList>
    </citation>
    <scope>NUCLEOTIDE SEQUENCE [LARGE SCALE GENOMIC DNA]</scope>
    <source>
        <strain evidence="1 2">CBS 121591</strain>
    </source>
</reference>
<dbReference type="EMBL" id="KZ821737">
    <property type="protein sequence ID" value="PYH77742.1"/>
    <property type="molecule type" value="Genomic_DNA"/>
</dbReference>
<evidence type="ECO:0000313" key="2">
    <source>
        <dbReference type="Proteomes" id="UP000248340"/>
    </source>
</evidence>
<accession>A0A319DD01</accession>
<dbReference type="RefSeq" id="XP_025487942.1">
    <property type="nucleotide sequence ID" value="XM_025638773.1"/>
</dbReference>
<name>A0A319DD01_9EURO</name>
<proteinExistence type="predicted"/>
<dbReference type="GeneID" id="37141515"/>